<dbReference type="PRINTS" id="PR00417">
    <property type="entry name" value="PRTPISMRASEI"/>
</dbReference>
<organism evidence="16 17">
    <name type="scientific">Vibrio stylophorae</name>
    <dbReference type="NCBI Taxonomy" id="659351"/>
    <lineage>
        <taxon>Bacteria</taxon>
        <taxon>Pseudomonadati</taxon>
        <taxon>Pseudomonadota</taxon>
        <taxon>Gammaproteobacteria</taxon>
        <taxon>Vibrionales</taxon>
        <taxon>Vibrionaceae</taxon>
        <taxon>Vibrio</taxon>
    </lineage>
</organism>
<dbReference type="PANTHER" id="PTHR11390">
    <property type="entry name" value="PROKARYOTIC DNA TOPOISOMERASE"/>
    <property type="match status" value="1"/>
</dbReference>
<feature type="compositionally biased region" description="Basic residues" evidence="13">
    <location>
        <begin position="654"/>
        <end position="681"/>
    </location>
</feature>
<dbReference type="SMART" id="SM00436">
    <property type="entry name" value="TOP1Bc"/>
    <property type="match status" value="1"/>
</dbReference>
<dbReference type="NCBIfam" id="NF005829">
    <property type="entry name" value="PRK07726.1"/>
    <property type="match status" value="1"/>
</dbReference>
<comment type="similarity">
    <text evidence="2">Belongs to the type IA topoisomerase family.</text>
</comment>
<evidence type="ECO:0000259" key="15">
    <source>
        <dbReference type="PROSITE" id="PS52039"/>
    </source>
</evidence>
<feature type="domain" description="Toprim" evidence="14">
    <location>
        <begin position="2"/>
        <end position="135"/>
    </location>
</feature>
<name>A0ABM8ZU54_9VIBR</name>
<dbReference type="PROSITE" id="PS52039">
    <property type="entry name" value="TOPO_IA_2"/>
    <property type="match status" value="1"/>
</dbReference>
<evidence type="ECO:0000256" key="11">
    <source>
        <dbReference type="ARBA" id="ARBA00032235"/>
    </source>
</evidence>
<dbReference type="InterPro" id="IPR034144">
    <property type="entry name" value="TOPRIM_TopoIII"/>
</dbReference>
<dbReference type="PROSITE" id="PS00396">
    <property type="entry name" value="TOPO_IA_1"/>
    <property type="match status" value="1"/>
</dbReference>
<proteinExistence type="inferred from homology"/>
<keyword evidence="5" id="KW-0460">Magnesium</keyword>
<dbReference type="InterPro" id="IPR003602">
    <property type="entry name" value="Topo_IA_DNA-bd_dom"/>
</dbReference>
<evidence type="ECO:0000256" key="4">
    <source>
        <dbReference type="ARBA" id="ARBA00022723"/>
    </source>
</evidence>
<keyword evidence="7" id="KW-0238">DNA-binding</keyword>
<dbReference type="InterPro" id="IPR013826">
    <property type="entry name" value="Topo_IA_cen_sub3"/>
</dbReference>
<dbReference type="PROSITE" id="PS50880">
    <property type="entry name" value="TOPRIM"/>
    <property type="match status" value="1"/>
</dbReference>
<evidence type="ECO:0000256" key="1">
    <source>
        <dbReference type="ARBA" id="ARBA00000213"/>
    </source>
</evidence>
<dbReference type="InterPro" id="IPR023406">
    <property type="entry name" value="Topo_IA_AS"/>
</dbReference>
<comment type="catalytic activity">
    <reaction evidence="1">
        <text>ATP-independent breakage of single-stranded DNA, followed by passage and rejoining.</text>
        <dbReference type="EC" id="5.6.2.1"/>
    </reaction>
</comment>
<keyword evidence="4" id="KW-0479">Metal-binding</keyword>
<dbReference type="SMART" id="SM00493">
    <property type="entry name" value="TOPRIM"/>
    <property type="match status" value="1"/>
</dbReference>
<dbReference type="InterPro" id="IPR023405">
    <property type="entry name" value="Topo_IA_core_domain"/>
</dbReference>
<dbReference type="Proteomes" id="UP000838672">
    <property type="component" value="Unassembled WGS sequence"/>
</dbReference>
<evidence type="ECO:0000256" key="3">
    <source>
        <dbReference type="ARBA" id="ARBA00012891"/>
    </source>
</evidence>
<reference evidence="16" key="1">
    <citation type="submission" date="2021-11" db="EMBL/GenBank/DDBJ databases">
        <authorList>
            <person name="Rodrigo-Torres L."/>
            <person name="Arahal R. D."/>
            <person name="Lucena T."/>
        </authorList>
    </citation>
    <scope>NUCLEOTIDE SEQUENCE</scope>
    <source>
        <strain evidence="16">CECT 7929</strain>
    </source>
</reference>
<evidence type="ECO:0000256" key="6">
    <source>
        <dbReference type="ARBA" id="ARBA00023029"/>
    </source>
</evidence>
<dbReference type="GO" id="GO:0003917">
    <property type="term" value="F:DNA topoisomerase type I (single strand cut, ATP-independent) activity"/>
    <property type="evidence" value="ECO:0007669"/>
    <property type="project" value="UniProtKB-EC"/>
</dbReference>
<evidence type="ECO:0000256" key="13">
    <source>
        <dbReference type="SAM" id="MobiDB-lite"/>
    </source>
</evidence>
<dbReference type="InterPro" id="IPR003601">
    <property type="entry name" value="Topo_IA_2"/>
</dbReference>
<keyword evidence="6" id="KW-0799">Topoisomerase</keyword>
<dbReference type="EC" id="5.6.2.1" evidence="3"/>
<dbReference type="InterPro" id="IPR006171">
    <property type="entry name" value="TOPRIM_dom"/>
</dbReference>
<evidence type="ECO:0000313" key="16">
    <source>
        <dbReference type="EMBL" id="CAH0533849.1"/>
    </source>
</evidence>
<dbReference type="Pfam" id="PF01751">
    <property type="entry name" value="Toprim"/>
    <property type="match status" value="1"/>
</dbReference>
<dbReference type="Pfam" id="PF01131">
    <property type="entry name" value="Topoisom_bac"/>
    <property type="match status" value="1"/>
</dbReference>
<accession>A0ABM8ZU54</accession>
<evidence type="ECO:0000256" key="5">
    <source>
        <dbReference type="ARBA" id="ARBA00022842"/>
    </source>
</evidence>
<dbReference type="InterPro" id="IPR013824">
    <property type="entry name" value="Topo_IA_cen_sub1"/>
</dbReference>
<keyword evidence="8 16" id="KW-0413">Isomerase</keyword>
<feature type="region of interest" description="Disordered" evidence="13">
    <location>
        <begin position="630"/>
        <end position="681"/>
    </location>
</feature>
<keyword evidence="17" id="KW-1185">Reference proteome</keyword>
<dbReference type="Gene3D" id="2.70.20.10">
    <property type="entry name" value="Topoisomerase I, domain 3"/>
    <property type="match status" value="1"/>
</dbReference>
<dbReference type="PANTHER" id="PTHR11390:SF21">
    <property type="entry name" value="DNA TOPOISOMERASE 3-ALPHA"/>
    <property type="match status" value="1"/>
</dbReference>
<dbReference type="InterPro" id="IPR005738">
    <property type="entry name" value="TopoIII"/>
</dbReference>
<evidence type="ECO:0000256" key="7">
    <source>
        <dbReference type="ARBA" id="ARBA00023125"/>
    </source>
</evidence>
<evidence type="ECO:0000256" key="10">
    <source>
        <dbReference type="ARBA" id="ARBA00031985"/>
    </source>
</evidence>
<dbReference type="RefSeq" id="WP_237466265.1">
    <property type="nucleotide sequence ID" value="NZ_CAKLDI010000001.1"/>
</dbReference>
<dbReference type="EMBL" id="CAKLDI010000001">
    <property type="protein sequence ID" value="CAH0533849.1"/>
    <property type="molecule type" value="Genomic_DNA"/>
</dbReference>
<evidence type="ECO:0000256" key="12">
    <source>
        <dbReference type="ARBA" id="ARBA00032877"/>
    </source>
</evidence>
<dbReference type="SMART" id="SM00437">
    <property type="entry name" value="TOP1Ac"/>
    <property type="match status" value="1"/>
</dbReference>
<dbReference type="SUPFAM" id="SSF56712">
    <property type="entry name" value="Prokaryotic type I DNA topoisomerase"/>
    <property type="match status" value="1"/>
</dbReference>
<evidence type="ECO:0000256" key="9">
    <source>
        <dbReference type="ARBA" id="ARBA00030003"/>
    </source>
</evidence>
<protein>
    <recommendedName>
        <fullName evidence="3">DNA topoisomerase</fullName>
        <ecNumber evidence="3">5.6.2.1</ecNumber>
    </recommendedName>
    <alternativeName>
        <fullName evidence="12">Omega-protein</fullName>
    </alternativeName>
    <alternativeName>
        <fullName evidence="11">Relaxing enzyme</fullName>
    </alternativeName>
    <alternativeName>
        <fullName evidence="9">Swivelase</fullName>
    </alternativeName>
    <alternativeName>
        <fullName evidence="10">Untwisting enzyme</fullName>
    </alternativeName>
</protein>
<evidence type="ECO:0000256" key="8">
    <source>
        <dbReference type="ARBA" id="ARBA00023235"/>
    </source>
</evidence>
<sequence length="681" mass="76300">MSLLYIAEKPSLARAIALVLPKPHKNHQGYIEVGNGDRVTWCVGHLLEQAMPEQYDERYKKWQLQDLPIMPAQWQLVVKKGTRQQLTVIRQLLKEATQIIHAGDPDREGQLLVDEVLSYCRLSQQKKQQAQRLLISDLNPSAVRQALTKLRSNQEFVPLSVSALARSRADWLYGMNMSRAYTLLGQQFAYRGVLSVGRVQTPVLGLVVRRDLERAHFQPVDYFQVDALIDCDTQQVKARWQPSEACARWQDAAGHVLSRQLAENVCQRIQGQMATVQDCQDKTSKQAVPLPYSLSALQIDAAKRYQMSAADVLSICQQLYEKHQVITYPRSDCRYLPQSHWPMRQQVCSAISGHATDLQQLVHVADLDVKSRAWQDSKVGAHHAIIPTAKVAVNLNGQEQKIYQLVARQYLMQFFPAATFAERRLDFNISGGLFVAKAKVQVDPGWRQCLLRASHQPSQVVDEGEVTVDLPKLSIGAQYPCIDQQLQSLQTEPPAAFTDASILQAMTGIARFVQDPLLKAVLRETDGLGTEATRASILQTLFDRQLLLKEGKQIHASPAGHALIAALPEWASFPDMTAKWEQQLQLMTEKQVSYQQFMGQLTEQVSEMMAQVKQAPAPEALKQLAQLMPDSGKRWSKNGRKGNQNGRYSGAKSKSAKAKTTKAAGTRKKVVSSVSRAKRVS</sequence>
<dbReference type="InterPro" id="IPR013825">
    <property type="entry name" value="Topo_IA_cen_sub2"/>
</dbReference>
<dbReference type="Gene3D" id="1.10.290.10">
    <property type="entry name" value="Topoisomerase I, domain 4"/>
    <property type="match status" value="1"/>
</dbReference>
<feature type="domain" description="Topo IA-type catalytic" evidence="15">
    <location>
        <begin position="156"/>
        <end position="609"/>
    </location>
</feature>
<dbReference type="NCBIfam" id="TIGR01056">
    <property type="entry name" value="topB"/>
    <property type="match status" value="1"/>
</dbReference>
<dbReference type="Gene3D" id="1.10.460.10">
    <property type="entry name" value="Topoisomerase I, domain 2"/>
    <property type="match status" value="1"/>
</dbReference>
<evidence type="ECO:0000313" key="17">
    <source>
        <dbReference type="Proteomes" id="UP000838672"/>
    </source>
</evidence>
<comment type="caution">
    <text evidence="16">The sequence shown here is derived from an EMBL/GenBank/DDBJ whole genome shotgun (WGS) entry which is preliminary data.</text>
</comment>
<dbReference type="InterPro" id="IPR000380">
    <property type="entry name" value="Topo_IA"/>
</dbReference>
<dbReference type="CDD" id="cd00186">
    <property type="entry name" value="TOP1Ac"/>
    <property type="match status" value="1"/>
</dbReference>
<dbReference type="CDD" id="cd03362">
    <property type="entry name" value="TOPRIM_TopoIA_TopoIII"/>
    <property type="match status" value="1"/>
</dbReference>
<gene>
    <name evidence="16" type="primary">topB</name>
    <name evidence="16" type="ORF">VST7929_01725</name>
</gene>
<dbReference type="Gene3D" id="3.40.50.140">
    <property type="match status" value="1"/>
</dbReference>
<evidence type="ECO:0000259" key="14">
    <source>
        <dbReference type="PROSITE" id="PS50880"/>
    </source>
</evidence>
<dbReference type="InterPro" id="IPR013497">
    <property type="entry name" value="Topo_IA_cen"/>
</dbReference>
<evidence type="ECO:0000256" key="2">
    <source>
        <dbReference type="ARBA" id="ARBA00009446"/>
    </source>
</evidence>